<dbReference type="GO" id="GO:0003677">
    <property type="term" value="F:DNA binding"/>
    <property type="evidence" value="ECO:0007669"/>
    <property type="project" value="InterPro"/>
</dbReference>
<feature type="domain" description="RNA polymerase sigma factor 70 region 4 type 2" evidence="6">
    <location>
        <begin position="109"/>
        <end position="161"/>
    </location>
</feature>
<dbReference type="NCBIfam" id="TIGR02937">
    <property type="entry name" value="sigma70-ECF"/>
    <property type="match status" value="1"/>
</dbReference>
<name>A0A518DKB5_9BACT</name>
<evidence type="ECO:0000256" key="4">
    <source>
        <dbReference type="ARBA" id="ARBA00023163"/>
    </source>
</evidence>
<proteinExistence type="inferred from homology"/>
<evidence type="ECO:0000256" key="2">
    <source>
        <dbReference type="ARBA" id="ARBA00023015"/>
    </source>
</evidence>
<keyword evidence="4" id="KW-0804">Transcription</keyword>
<dbReference type="Gene3D" id="1.10.10.10">
    <property type="entry name" value="Winged helix-like DNA-binding domain superfamily/Winged helix DNA-binding domain"/>
    <property type="match status" value="1"/>
</dbReference>
<feature type="domain" description="RNA polymerase sigma-70 region 2" evidence="5">
    <location>
        <begin position="14"/>
        <end position="80"/>
    </location>
</feature>
<dbReference type="GO" id="GO:0006352">
    <property type="term" value="P:DNA-templated transcription initiation"/>
    <property type="evidence" value="ECO:0007669"/>
    <property type="project" value="InterPro"/>
</dbReference>
<dbReference type="EMBL" id="CP036433">
    <property type="protein sequence ID" value="QDU92277.1"/>
    <property type="molecule type" value="Genomic_DNA"/>
</dbReference>
<dbReference type="GO" id="GO:0016987">
    <property type="term" value="F:sigma factor activity"/>
    <property type="evidence" value="ECO:0007669"/>
    <property type="project" value="UniProtKB-KW"/>
</dbReference>
<dbReference type="InterPro" id="IPR013325">
    <property type="entry name" value="RNA_pol_sigma_r2"/>
</dbReference>
<evidence type="ECO:0000256" key="1">
    <source>
        <dbReference type="ARBA" id="ARBA00010641"/>
    </source>
</evidence>
<dbReference type="SUPFAM" id="SSF88946">
    <property type="entry name" value="Sigma2 domain of RNA polymerase sigma factors"/>
    <property type="match status" value="1"/>
</dbReference>
<comment type="similarity">
    <text evidence="1">Belongs to the sigma-70 factor family. ECF subfamily.</text>
</comment>
<protein>
    <submittedName>
        <fullName evidence="7">ECF RNA polymerase sigma factor SigW</fullName>
    </submittedName>
</protein>
<keyword evidence="8" id="KW-1185">Reference proteome</keyword>
<dbReference type="SUPFAM" id="SSF88659">
    <property type="entry name" value="Sigma3 and sigma4 domains of RNA polymerase sigma factors"/>
    <property type="match status" value="1"/>
</dbReference>
<dbReference type="PANTHER" id="PTHR43133:SF51">
    <property type="entry name" value="RNA POLYMERASE SIGMA FACTOR"/>
    <property type="match status" value="1"/>
</dbReference>
<dbReference type="InterPro" id="IPR013249">
    <property type="entry name" value="RNA_pol_sigma70_r4_t2"/>
</dbReference>
<dbReference type="InterPro" id="IPR013324">
    <property type="entry name" value="RNA_pol_sigma_r3/r4-like"/>
</dbReference>
<keyword evidence="2" id="KW-0805">Transcription regulation</keyword>
<dbReference type="InterPro" id="IPR036388">
    <property type="entry name" value="WH-like_DNA-bd_sf"/>
</dbReference>
<dbReference type="PANTHER" id="PTHR43133">
    <property type="entry name" value="RNA POLYMERASE ECF-TYPE SIGMA FACTO"/>
    <property type="match status" value="1"/>
</dbReference>
<reference evidence="7 8" key="1">
    <citation type="submission" date="2019-02" db="EMBL/GenBank/DDBJ databases">
        <title>Deep-cultivation of Planctomycetes and their phenomic and genomic characterization uncovers novel biology.</title>
        <authorList>
            <person name="Wiegand S."/>
            <person name="Jogler M."/>
            <person name="Boedeker C."/>
            <person name="Pinto D."/>
            <person name="Vollmers J."/>
            <person name="Rivas-Marin E."/>
            <person name="Kohn T."/>
            <person name="Peeters S.H."/>
            <person name="Heuer A."/>
            <person name="Rast P."/>
            <person name="Oberbeckmann S."/>
            <person name="Bunk B."/>
            <person name="Jeske O."/>
            <person name="Meyerdierks A."/>
            <person name="Storesund J.E."/>
            <person name="Kallscheuer N."/>
            <person name="Luecker S."/>
            <person name="Lage O.M."/>
            <person name="Pohl T."/>
            <person name="Merkel B.J."/>
            <person name="Hornburger P."/>
            <person name="Mueller R.-W."/>
            <person name="Bruemmer F."/>
            <person name="Labrenz M."/>
            <person name="Spormann A.M."/>
            <person name="Op den Camp H."/>
            <person name="Overmann J."/>
            <person name="Amann R."/>
            <person name="Jetten M.S.M."/>
            <person name="Mascher T."/>
            <person name="Medema M.H."/>
            <person name="Devos D.P."/>
            <person name="Kaster A.-K."/>
            <person name="Ovreas L."/>
            <person name="Rohde M."/>
            <person name="Galperin M.Y."/>
            <person name="Jogler C."/>
        </authorList>
    </citation>
    <scope>NUCLEOTIDE SEQUENCE [LARGE SCALE GENOMIC DNA]</scope>
    <source>
        <strain evidence="7 8">Pla85_3_4</strain>
    </source>
</reference>
<dbReference type="InterPro" id="IPR039425">
    <property type="entry name" value="RNA_pol_sigma-70-like"/>
</dbReference>
<organism evidence="7 8">
    <name type="scientific">Lignipirellula cremea</name>
    <dbReference type="NCBI Taxonomy" id="2528010"/>
    <lineage>
        <taxon>Bacteria</taxon>
        <taxon>Pseudomonadati</taxon>
        <taxon>Planctomycetota</taxon>
        <taxon>Planctomycetia</taxon>
        <taxon>Pirellulales</taxon>
        <taxon>Pirellulaceae</taxon>
        <taxon>Lignipirellula</taxon>
    </lineage>
</organism>
<dbReference type="Pfam" id="PF04542">
    <property type="entry name" value="Sigma70_r2"/>
    <property type="match status" value="1"/>
</dbReference>
<dbReference type="RefSeq" id="WP_145048083.1">
    <property type="nucleotide sequence ID" value="NZ_CP036433.1"/>
</dbReference>
<dbReference type="Pfam" id="PF08281">
    <property type="entry name" value="Sigma70_r4_2"/>
    <property type="match status" value="1"/>
</dbReference>
<evidence type="ECO:0000313" key="8">
    <source>
        <dbReference type="Proteomes" id="UP000317648"/>
    </source>
</evidence>
<dbReference type="InterPro" id="IPR014331">
    <property type="entry name" value="RNA_pol_sigma70_ECF_RHOBA"/>
</dbReference>
<evidence type="ECO:0000259" key="6">
    <source>
        <dbReference type="Pfam" id="PF08281"/>
    </source>
</evidence>
<dbReference type="InterPro" id="IPR007627">
    <property type="entry name" value="RNA_pol_sigma70_r2"/>
</dbReference>
<dbReference type="Gene3D" id="1.10.1740.10">
    <property type="match status" value="1"/>
</dbReference>
<evidence type="ECO:0000259" key="5">
    <source>
        <dbReference type="Pfam" id="PF04542"/>
    </source>
</evidence>
<evidence type="ECO:0000313" key="7">
    <source>
        <dbReference type="EMBL" id="QDU92277.1"/>
    </source>
</evidence>
<dbReference type="KEGG" id="lcre:Pla8534_00220"/>
<evidence type="ECO:0000256" key="3">
    <source>
        <dbReference type="ARBA" id="ARBA00023082"/>
    </source>
</evidence>
<dbReference type="Proteomes" id="UP000317648">
    <property type="component" value="Chromosome"/>
</dbReference>
<sequence length="174" mass="20050">MSQAEYNDAFLELLARHGSQLFGYIYALVQNLHDADDLFQKTSVVLWKKFDGFEPGSDFMAWACRTAKFEVSSYVRTRRRDRCLFSDPLLEQLAVSQRDRSEHLQQRRTALEKCLDKLSEKDRRLVDLCYSGEGNIKQTAAKLERPVGSVYDSLSRVRRALKECVQQMLAAEGC</sequence>
<gene>
    <name evidence="7" type="primary">sigW_1</name>
    <name evidence="7" type="ORF">Pla8534_00220</name>
</gene>
<accession>A0A518DKB5</accession>
<dbReference type="NCBIfam" id="TIGR02989">
    <property type="entry name" value="Sig-70_gvs1"/>
    <property type="match status" value="1"/>
</dbReference>
<dbReference type="AlphaFoldDB" id="A0A518DKB5"/>
<keyword evidence="3" id="KW-0731">Sigma factor</keyword>
<dbReference type="InterPro" id="IPR014284">
    <property type="entry name" value="RNA_pol_sigma-70_dom"/>
</dbReference>
<dbReference type="OrthoDB" id="6383365at2"/>